<name>A0ABP8AS98_9MICO</name>
<evidence type="ECO:0000313" key="2">
    <source>
        <dbReference type="Proteomes" id="UP001500213"/>
    </source>
</evidence>
<organism evidence="1 2">
    <name type="scientific">Gryllotalpicola kribbensis</name>
    <dbReference type="NCBI Taxonomy" id="993084"/>
    <lineage>
        <taxon>Bacteria</taxon>
        <taxon>Bacillati</taxon>
        <taxon>Actinomycetota</taxon>
        <taxon>Actinomycetes</taxon>
        <taxon>Micrococcales</taxon>
        <taxon>Microbacteriaceae</taxon>
        <taxon>Gryllotalpicola</taxon>
    </lineage>
</organism>
<dbReference type="EMBL" id="BAABBX010000012">
    <property type="protein sequence ID" value="GAA4188742.1"/>
    <property type="molecule type" value="Genomic_DNA"/>
</dbReference>
<evidence type="ECO:0000313" key="1">
    <source>
        <dbReference type="EMBL" id="GAA4188742.1"/>
    </source>
</evidence>
<dbReference type="Proteomes" id="UP001500213">
    <property type="component" value="Unassembled WGS sequence"/>
</dbReference>
<sequence>MCEARSWCGLRTLRAQSAARGASLGTVALMAAPTSEVELMLKRKNRLAEERKAADFRATEREKREEAAKMRARAASARLAQIAKMRQTDARRLDAEADRCAGEAARADERARRFALDEELVAVRLAHTEPSAALADSGDSDWTIV</sequence>
<keyword evidence="2" id="KW-1185">Reference proteome</keyword>
<comment type="caution">
    <text evidence="1">The sequence shown here is derived from an EMBL/GenBank/DDBJ whole genome shotgun (WGS) entry which is preliminary data.</text>
</comment>
<gene>
    <name evidence="1" type="ORF">GCM10022288_15530</name>
</gene>
<reference evidence="2" key="1">
    <citation type="journal article" date="2019" name="Int. J. Syst. Evol. Microbiol.">
        <title>The Global Catalogue of Microorganisms (GCM) 10K type strain sequencing project: providing services to taxonomists for standard genome sequencing and annotation.</title>
        <authorList>
            <consortium name="The Broad Institute Genomics Platform"/>
            <consortium name="The Broad Institute Genome Sequencing Center for Infectious Disease"/>
            <person name="Wu L."/>
            <person name="Ma J."/>
        </authorList>
    </citation>
    <scope>NUCLEOTIDE SEQUENCE [LARGE SCALE GENOMIC DNA]</scope>
    <source>
        <strain evidence="2">JCM 17593</strain>
    </source>
</reference>
<accession>A0ABP8AS98</accession>
<proteinExistence type="predicted"/>
<protein>
    <submittedName>
        <fullName evidence="1">Uncharacterized protein</fullName>
    </submittedName>
</protein>